<evidence type="ECO:0000256" key="6">
    <source>
        <dbReference type="SAM" id="MobiDB-lite"/>
    </source>
</evidence>
<organism evidence="8 9">
    <name type="scientific">Paractinoplanes aksuensis</name>
    <dbReference type="NCBI Taxonomy" id="2939490"/>
    <lineage>
        <taxon>Bacteria</taxon>
        <taxon>Bacillati</taxon>
        <taxon>Actinomycetota</taxon>
        <taxon>Actinomycetes</taxon>
        <taxon>Micromonosporales</taxon>
        <taxon>Micromonosporaceae</taxon>
        <taxon>Paractinoplanes</taxon>
    </lineage>
</organism>
<dbReference type="GO" id="GO:0016301">
    <property type="term" value="F:kinase activity"/>
    <property type="evidence" value="ECO:0007669"/>
    <property type="project" value="UniProtKB-KW"/>
</dbReference>
<dbReference type="Pfam" id="PF00069">
    <property type="entry name" value="Pkinase"/>
    <property type="match status" value="1"/>
</dbReference>
<sequence>MLPLIPADPDTVGGFELLARLGAGGMGQVYLGRRPDGTAAAIKLIRPELAHQTDFRARFRREIAVVRRADSPYTARVIDAGPDDTPPWFAAEYVPGPSLAELVGEHGKLPEQSARVLMAQLCAGLAHVHDLGLVHRDLKPANVLVTGAGPRIVDFGVSRVLDSSTITLTGQVLGSPGFMSPEQALGTGSAGAATDVFSLGALMTFVLTGASPFGAGQTAAIVYRVVHEPPNLDGVPDSLRALLADCLVKDPADRPTAAELLDQLSPGPTPDGWLPEPVMADISRRVAELDALETPRRSEPDETVLRPKRPAEPAPPLAPAPARASSRGRVLVLTGAGVAAALLAAGGTAFAVRGDSPDKAAVLGETRREVVAQHDPPSTPASTRPAVSSSPATAPPPASSPTAVLPVVTAPAAPPHLDDPAPSTSKPTGARPPTPDAPARTPTERAAQRPVPIEKNVQPTPAGCVRVTIRNPGPSGSVPEQMLEVSASSGQLLPRMRSEVVGAARQVWFACGSGNVTTIRSAAIKEGYCLTELGGSSVGVRPCAGSAGQSWNHRYHGKDQHDRDHWTMVSSASSRALEFNAGTVRVAPEANLSYRQLFWYWQA</sequence>
<comment type="caution">
    <text evidence="8">The sequence shown here is derived from an EMBL/GenBank/DDBJ whole genome shotgun (WGS) entry which is preliminary data.</text>
</comment>
<dbReference type="PROSITE" id="PS00107">
    <property type="entry name" value="PROTEIN_KINASE_ATP"/>
    <property type="match status" value="1"/>
</dbReference>
<dbReference type="InterPro" id="IPR000719">
    <property type="entry name" value="Prot_kinase_dom"/>
</dbReference>
<dbReference type="Gene3D" id="1.10.510.10">
    <property type="entry name" value="Transferase(Phosphotransferase) domain 1"/>
    <property type="match status" value="1"/>
</dbReference>
<feature type="domain" description="Protein kinase" evidence="7">
    <location>
        <begin position="15"/>
        <end position="274"/>
    </location>
</feature>
<keyword evidence="3 8" id="KW-0418">Kinase</keyword>
<dbReference type="Proteomes" id="UP001523369">
    <property type="component" value="Unassembled WGS sequence"/>
</dbReference>
<feature type="region of interest" description="Disordered" evidence="6">
    <location>
        <begin position="369"/>
        <end position="458"/>
    </location>
</feature>
<feature type="compositionally biased region" description="Low complexity" evidence="6">
    <location>
        <begin position="400"/>
        <end position="411"/>
    </location>
</feature>
<keyword evidence="1" id="KW-0808">Transferase</keyword>
<evidence type="ECO:0000259" key="7">
    <source>
        <dbReference type="PROSITE" id="PS50011"/>
    </source>
</evidence>
<accession>A0ABT1E2Y3</accession>
<dbReference type="PANTHER" id="PTHR43289">
    <property type="entry name" value="MITOGEN-ACTIVATED PROTEIN KINASE KINASE KINASE 20-RELATED"/>
    <property type="match status" value="1"/>
</dbReference>
<feature type="compositionally biased region" description="Low complexity" evidence="6">
    <location>
        <begin position="380"/>
        <end position="392"/>
    </location>
</feature>
<evidence type="ECO:0000313" key="8">
    <source>
        <dbReference type="EMBL" id="MCO8277494.1"/>
    </source>
</evidence>
<gene>
    <name evidence="8" type="ORF">M1L60_43635</name>
</gene>
<evidence type="ECO:0000256" key="5">
    <source>
        <dbReference type="PROSITE-ProRule" id="PRU10141"/>
    </source>
</evidence>
<keyword evidence="4 5" id="KW-0067">ATP-binding</keyword>
<evidence type="ECO:0000256" key="4">
    <source>
        <dbReference type="ARBA" id="ARBA00022840"/>
    </source>
</evidence>
<dbReference type="SMART" id="SM00220">
    <property type="entry name" value="S_TKc"/>
    <property type="match status" value="1"/>
</dbReference>
<dbReference type="PROSITE" id="PS50011">
    <property type="entry name" value="PROTEIN_KINASE_DOM"/>
    <property type="match status" value="1"/>
</dbReference>
<feature type="compositionally biased region" description="Basic and acidic residues" evidence="6">
    <location>
        <begin position="289"/>
        <end position="311"/>
    </location>
</feature>
<keyword evidence="2 5" id="KW-0547">Nucleotide-binding</keyword>
<reference evidence="8 9" key="1">
    <citation type="submission" date="2022-06" db="EMBL/GenBank/DDBJ databases">
        <title>New Species of the Genus Actinoplanes, ActinopZanes ferrugineus.</title>
        <authorList>
            <person name="Ding P."/>
        </authorList>
    </citation>
    <scope>NUCLEOTIDE SEQUENCE [LARGE SCALE GENOMIC DNA]</scope>
    <source>
        <strain evidence="8 9">TRM88003</strain>
    </source>
</reference>
<protein>
    <submittedName>
        <fullName evidence="8">Protein kinase</fullName>
    </submittedName>
</protein>
<dbReference type="SUPFAM" id="SSF50370">
    <property type="entry name" value="Ricin B-like lectins"/>
    <property type="match status" value="1"/>
</dbReference>
<name>A0ABT1E2Y3_9ACTN</name>
<dbReference type="InterPro" id="IPR008271">
    <property type="entry name" value="Ser/Thr_kinase_AS"/>
</dbReference>
<evidence type="ECO:0000256" key="2">
    <source>
        <dbReference type="ARBA" id="ARBA00022741"/>
    </source>
</evidence>
<feature type="binding site" evidence="5">
    <location>
        <position position="43"/>
    </location>
    <ligand>
        <name>ATP</name>
        <dbReference type="ChEBI" id="CHEBI:30616"/>
    </ligand>
</feature>
<dbReference type="CDD" id="cd14014">
    <property type="entry name" value="STKc_PknB_like"/>
    <property type="match status" value="1"/>
</dbReference>
<keyword evidence="9" id="KW-1185">Reference proteome</keyword>
<dbReference type="PANTHER" id="PTHR43289:SF34">
    <property type="entry name" value="SERINE_THREONINE-PROTEIN KINASE YBDM-RELATED"/>
    <property type="match status" value="1"/>
</dbReference>
<dbReference type="RefSeq" id="WP_253243507.1">
    <property type="nucleotide sequence ID" value="NZ_JAMYJR010000059.1"/>
</dbReference>
<dbReference type="EMBL" id="JAMYJR010000059">
    <property type="protein sequence ID" value="MCO8277494.1"/>
    <property type="molecule type" value="Genomic_DNA"/>
</dbReference>
<dbReference type="SUPFAM" id="SSF56112">
    <property type="entry name" value="Protein kinase-like (PK-like)"/>
    <property type="match status" value="1"/>
</dbReference>
<dbReference type="PROSITE" id="PS00108">
    <property type="entry name" value="PROTEIN_KINASE_ST"/>
    <property type="match status" value="1"/>
</dbReference>
<evidence type="ECO:0000313" key="9">
    <source>
        <dbReference type="Proteomes" id="UP001523369"/>
    </source>
</evidence>
<dbReference type="InterPro" id="IPR035992">
    <property type="entry name" value="Ricin_B-like_lectins"/>
</dbReference>
<evidence type="ECO:0000256" key="3">
    <source>
        <dbReference type="ARBA" id="ARBA00022777"/>
    </source>
</evidence>
<dbReference type="InterPro" id="IPR017441">
    <property type="entry name" value="Protein_kinase_ATP_BS"/>
</dbReference>
<proteinExistence type="predicted"/>
<dbReference type="InterPro" id="IPR011009">
    <property type="entry name" value="Kinase-like_dom_sf"/>
</dbReference>
<dbReference type="Gene3D" id="3.30.200.20">
    <property type="entry name" value="Phosphorylase Kinase, domain 1"/>
    <property type="match status" value="1"/>
</dbReference>
<evidence type="ECO:0000256" key="1">
    <source>
        <dbReference type="ARBA" id="ARBA00022679"/>
    </source>
</evidence>
<feature type="region of interest" description="Disordered" evidence="6">
    <location>
        <begin position="289"/>
        <end position="325"/>
    </location>
</feature>